<evidence type="ECO:0000256" key="1">
    <source>
        <dbReference type="PROSITE-ProRule" id="PRU00473"/>
    </source>
</evidence>
<proteinExistence type="predicted"/>
<keyword evidence="6" id="KW-1185">Reference proteome</keyword>
<dbReference type="KEGG" id="fap:GR316_05615"/>
<dbReference type="InterPro" id="IPR036737">
    <property type="entry name" value="OmpA-like_sf"/>
</dbReference>
<dbReference type="GO" id="GO:0016020">
    <property type="term" value="C:membrane"/>
    <property type="evidence" value="ECO:0007669"/>
    <property type="project" value="UniProtKB-UniRule"/>
</dbReference>
<dbReference type="NCBIfam" id="NF006542">
    <property type="entry name" value="PRK09039.1-1"/>
    <property type="match status" value="2"/>
</dbReference>
<dbReference type="EMBL" id="CP047289">
    <property type="protein sequence ID" value="QUS35780.1"/>
    <property type="molecule type" value="Genomic_DNA"/>
</dbReference>
<evidence type="ECO:0000256" key="3">
    <source>
        <dbReference type="SAM" id="Phobius"/>
    </source>
</evidence>
<evidence type="ECO:0000256" key="2">
    <source>
        <dbReference type="SAM" id="Coils"/>
    </source>
</evidence>
<dbReference type="InterPro" id="IPR050330">
    <property type="entry name" value="Bact_OuterMem_StrucFunc"/>
</dbReference>
<feature type="transmembrane region" description="Helical" evidence="3">
    <location>
        <begin position="21"/>
        <end position="43"/>
    </location>
</feature>
<gene>
    <name evidence="5" type="ORF">GR316_05615</name>
</gene>
<evidence type="ECO:0000313" key="6">
    <source>
        <dbReference type="Proteomes" id="UP000679284"/>
    </source>
</evidence>
<organism evidence="5 6">
    <name type="scientific">Falsirhodobacter algicola</name>
    <dbReference type="NCBI Taxonomy" id="2692330"/>
    <lineage>
        <taxon>Bacteria</taxon>
        <taxon>Pseudomonadati</taxon>
        <taxon>Pseudomonadota</taxon>
        <taxon>Alphaproteobacteria</taxon>
        <taxon>Rhodobacterales</taxon>
        <taxon>Paracoccaceae</taxon>
        <taxon>Falsirhodobacter</taxon>
    </lineage>
</organism>
<dbReference type="AlphaFoldDB" id="A0A8J8MS81"/>
<dbReference type="CDD" id="cd07185">
    <property type="entry name" value="OmpA_C-like"/>
    <property type="match status" value="1"/>
</dbReference>
<keyword evidence="3" id="KW-0812">Transmembrane</keyword>
<reference evidence="5" key="1">
    <citation type="submission" date="2020-01" db="EMBL/GenBank/DDBJ databases">
        <authorList>
            <person name="Yang Y."/>
            <person name="Kwon Y.M."/>
        </authorList>
    </citation>
    <scope>NUCLEOTIDE SEQUENCE</scope>
    <source>
        <strain evidence="5">PG104</strain>
    </source>
</reference>
<dbReference type="SUPFAM" id="SSF103088">
    <property type="entry name" value="OmpA-like"/>
    <property type="match status" value="1"/>
</dbReference>
<feature type="coiled-coil region" evidence="2">
    <location>
        <begin position="96"/>
        <end position="359"/>
    </location>
</feature>
<dbReference type="Gene3D" id="3.30.1330.60">
    <property type="entry name" value="OmpA-like domain"/>
    <property type="match status" value="1"/>
</dbReference>
<dbReference type="PROSITE" id="PS51123">
    <property type="entry name" value="OMPA_2"/>
    <property type="match status" value="1"/>
</dbReference>
<dbReference type="Proteomes" id="UP000679284">
    <property type="component" value="Chromosome"/>
</dbReference>
<dbReference type="PANTHER" id="PTHR30329">
    <property type="entry name" value="STATOR ELEMENT OF FLAGELLAR MOTOR COMPLEX"/>
    <property type="match status" value="1"/>
</dbReference>
<evidence type="ECO:0000259" key="4">
    <source>
        <dbReference type="PROSITE" id="PS51123"/>
    </source>
</evidence>
<sequence>MALSRRTRPRESQIWPGFVDAMTALLLVLMFVLTIFLVVQSVLRETITSQGSELDRLSDEMSMLSDRLGLEQRRNAELTGQVSDAQSEAARQAQLAATLTARLDDATTRIASFEDQVASLIASRNDLQAQAADLAKARDTALSQQEQLNLALATARDEIDAQTEAARLAAARRDAIEALVADLRARTEASEQAATEAQAALTEAEQQQIVDSAAAEALHARLQNSQAELTAMSLNLEEQRRRAEETLTLLAAAKTEAAQGADRKATLLATAEAALAAERVKATDAERQTAALNAQVAELRAQLAALQQTLNVQGATADAKDATIDDLGNRLNVALARAAEEQRRRAELEEAERIRLQSETEQLARYRSEFFGRLSQILQGRDGVRVVGDRFVFSSEVLFNVGSADLSEEGRRQIADVAVSLRDIASDIPSDLNWILRVDGFTDDQPLSGNGAFSDNWELSQARALSVVRFLQNDLGFPPDHLAATGFGQYQPVATGNTAEARAQNRRIELKLTER</sequence>
<keyword evidence="1 3" id="KW-0472">Membrane</keyword>
<name>A0A8J8MS81_9RHOB</name>
<evidence type="ECO:0000313" key="5">
    <source>
        <dbReference type="EMBL" id="QUS35780.1"/>
    </source>
</evidence>
<dbReference type="Pfam" id="PF00691">
    <property type="entry name" value="OmpA"/>
    <property type="match status" value="1"/>
</dbReference>
<dbReference type="InterPro" id="IPR006665">
    <property type="entry name" value="OmpA-like"/>
</dbReference>
<feature type="domain" description="OmpA-like" evidence="4">
    <location>
        <begin position="387"/>
        <end position="515"/>
    </location>
</feature>
<accession>A0A8J8MS81</accession>
<keyword evidence="3" id="KW-1133">Transmembrane helix</keyword>
<protein>
    <submittedName>
        <fullName evidence="5">Peptidoglycan -binding protein</fullName>
    </submittedName>
</protein>
<dbReference type="RefSeq" id="WP_211785030.1">
    <property type="nucleotide sequence ID" value="NZ_CP047289.1"/>
</dbReference>
<keyword evidence="2" id="KW-0175">Coiled coil</keyword>
<dbReference type="PANTHER" id="PTHR30329:SF21">
    <property type="entry name" value="LIPOPROTEIN YIAD-RELATED"/>
    <property type="match status" value="1"/>
</dbReference>